<dbReference type="RefSeq" id="WP_090993007.1">
    <property type="nucleotide sequence ID" value="NZ_FOPP01000004.1"/>
</dbReference>
<dbReference type="EMBL" id="FOPP01000004">
    <property type="protein sequence ID" value="SFH00379.1"/>
    <property type="molecule type" value="Genomic_DNA"/>
</dbReference>
<name>A0A1I2WI50_9SPHI</name>
<feature type="domain" description="DUF4983" evidence="2">
    <location>
        <begin position="485"/>
        <end position="577"/>
    </location>
</feature>
<keyword evidence="1" id="KW-1133">Transmembrane helix</keyword>
<accession>A0A1I2WI50</accession>
<evidence type="ECO:0000259" key="2">
    <source>
        <dbReference type="Pfam" id="PF16356"/>
    </source>
</evidence>
<dbReference type="AlphaFoldDB" id="A0A1I2WI50"/>
<dbReference type="Proteomes" id="UP000199666">
    <property type="component" value="Unassembled WGS sequence"/>
</dbReference>
<dbReference type="PROSITE" id="PS51257">
    <property type="entry name" value="PROKAR_LIPOPROTEIN"/>
    <property type="match status" value="1"/>
</dbReference>
<keyword evidence="1" id="KW-0812">Transmembrane</keyword>
<dbReference type="InterPro" id="IPR013320">
    <property type="entry name" value="ConA-like_dom_sf"/>
</dbReference>
<evidence type="ECO:0000313" key="4">
    <source>
        <dbReference type="Proteomes" id="UP000199666"/>
    </source>
</evidence>
<reference evidence="3 4" key="1">
    <citation type="submission" date="2016-10" db="EMBL/GenBank/DDBJ databases">
        <authorList>
            <person name="de Groot N.N."/>
        </authorList>
    </citation>
    <scope>NUCLEOTIDE SEQUENCE [LARGE SCALE GENOMIC DNA]</scope>
    <source>
        <strain evidence="3 4">DSM 18684</strain>
    </source>
</reference>
<dbReference type="GO" id="GO:0004553">
    <property type="term" value="F:hydrolase activity, hydrolyzing O-glycosyl compounds"/>
    <property type="evidence" value="ECO:0007669"/>
    <property type="project" value="UniProtKB-ARBA"/>
</dbReference>
<dbReference type="GO" id="GO:0030246">
    <property type="term" value="F:carbohydrate binding"/>
    <property type="evidence" value="ECO:0007669"/>
    <property type="project" value="UniProtKB-KW"/>
</dbReference>
<dbReference type="SUPFAM" id="SSF53649">
    <property type="entry name" value="Alkaline phosphatase-like"/>
    <property type="match status" value="1"/>
</dbReference>
<keyword evidence="3" id="KW-0430">Lectin</keyword>
<dbReference type="Pfam" id="PF13385">
    <property type="entry name" value="Laminin_G_3"/>
    <property type="match status" value="1"/>
</dbReference>
<keyword evidence="1" id="KW-0472">Membrane</keyword>
<dbReference type="InterPro" id="IPR017850">
    <property type="entry name" value="Alkaline_phosphatase_core_sf"/>
</dbReference>
<protein>
    <submittedName>
        <fullName evidence="3">Concanavalin A-like lectin/glucanases superfamily protein</fullName>
    </submittedName>
</protein>
<dbReference type="Pfam" id="PF16356">
    <property type="entry name" value="DUF4983"/>
    <property type="match status" value="1"/>
</dbReference>
<keyword evidence="4" id="KW-1185">Reference proteome</keyword>
<dbReference type="InterPro" id="IPR032309">
    <property type="entry name" value="DUF4983"/>
</dbReference>
<evidence type="ECO:0000256" key="1">
    <source>
        <dbReference type="SAM" id="Phobius"/>
    </source>
</evidence>
<evidence type="ECO:0000313" key="3">
    <source>
        <dbReference type="EMBL" id="SFH00379.1"/>
    </source>
</evidence>
<feature type="transmembrane region" description="Helical" evidence="1">
    <location>
        <begin position="12"/>
        <end position="30"/>
    </location>
</feature>
<dbReference type="Gene3D" id="3.40.720.10">
    <property type="entry name" value="Alkaline Phosphatase, subunit A"/>
    <property type="match status" value="1"/>
</dbReference>
<dbReference type="SUPFAM" id="SSF49899">
    <property type="entry name" value="Concanavalin A-like lectins/glucanases"/>
    <property type="match status" value="1"/>
</dbReference>
<dbReference type="Gene3D" id="2.60.120.200">
    <property type="match status" value="1"/>
</dbReference>
<dbReference type="STRING" id="414048.SAMN04489864_10436"/>
<dbReference type="GO" id="GO:0005975">
    <property type="term" value="P:carbohydrate metabolic process"/>
    <property type="evidence" value="ECO:0007669"/>
    <property type="project" value="UniProtKB-ARBA"/>
</dbReference>
<dbReference type="OrthoDB" id="279982at2"/>
<proteinExistence type="predicted"/>
<gene>
    <name evidence="3" type="ORF">SAMN04489864_10436</name>
</gene>
<sequence length="587" mass="63415">MKDLTKYKQSFLINTVGLVCLAAILLFASSCNKDFPNTLRVDYPDDTTNVTLKERKVLYIILDGVRGNALKTVNPPNLAQIVRKSIYAYDALSDFGTNAMTNAGAWTNATTGVTSDKHKVVSEDFSGSQLATYPSLFTRLKQVKPNLRTASIAASQAFNANLALDAVSKVNFENDDAKVKDAIVEELKKPEAAVVIGQFHSAEIAGAANGYTDNTTAYTNAILTLDTYIGNIMTALQQRPTFAKEDWMVVIASNKGGNVPVDPGSVGLGAFSDPVRNNFIAFYNPRFVSQITPKPDINSLPYSGFAPRFTGTSSIFTNAKLNNNTLGNFGSNGQFTFVCKIKNDGAASNYPAVVSKRASFNIGVPGWVLFLENDVIMLNIGQVGFSNRQVSFGKIRDGIWHSLAFKIYNDAGKRWATVFLDGVKGLSLDITDRGNFDTTAPFTLGGNFAANEGGTINVLIKDIALFSAAISDADLVANMKKAVISADYPNYASLAGYWPANEGGGTTIADVSGKAPSFTTSANINWTSFSDSSPHVSPLISSATFGVVINNVDIPYQIYQWMGIIVPNSWDLMGKTWRPTYTDVRNN</sequence>
<organism evidence="3 4">
    <name type="scientific">Pedobacter insulae</name>
    <dbReference type="NCBI Taxonomy" id="414048"/>
    <lineage>
        <taxon>Bacteria</taxon>
        <taxon>Pseudomonadati</taxon>
        <taxon>Bacteroidota</taxon>
        <taxon>Sphingobacteriia</taxon>
        <taxon>Sphingobacteriales</taxon>
        <taxon>Sphingobacteriaceae</taxon>
        <taxon>Pedobacter</taxon>
    </lineage>
</organism>